<evidence type="ECO:0008006" key="4">
    <source>
        <dbReference type="Google" id="ProtNLM"/>
    </source>
</evidence>
<gene>
    <name evidence="2" type="ORF">M8C21_013187</name>
</gene>
<dbReference type="EMBL" id="JAMZMK010011261">
    <property type="protein sequence ID" value="KAI7728171.1"/>
    <property type="molecule type" value="Genomic_DNA"/>
</dbReference>
<evidence type="ECO:0000256" key="1">
    <source>
        <dbReference type="SAM" id="SignalP"/>
    </source>
</evidence>
<dbReference type="Proteomes" id="UP001206925">
    <property type="component" value="Unassembled WGS sequence"/>
</dbReference>
<accession>A0AAD5G5D4</accession>
<keyword evidence="3" id="KW-1185">Reference proteome</keyword>
<organism evidence="2 3">
    <name type="scientific">Ambrosia artemisiifolia</name>
    <name type="common">Common ragweed</name>
    <dbReference type="NCBI Taxonomy" id="4212"/>
    <lineage>
        <taxon>Eukaryota</taxon>
        <taxon>Viridiplantae</taxon>
        <taxon>Streptophyta</taxon>
        <taxon>Embryophyta</taxon>
        <taxon>Tracheophyta</taxon>
        <taxon>Spermatophyta</taxon>
        <taxon>Magnoliopsida</taxon>
        <taxon>eudicotyledons</taxon>
        <taxon>Gunneridae</taxon>
        <taxon>Pentapetalae</taxon>
        <taxon>asterids</taxon>
        <taxon>campanulids</taxon>
        <taxon>Asterales</taxon>
        <taxon>Asteraceae</taxon>
        <taxon>Asteroideae</taxon>
        <taxon>Heliantheae alliance</taxon>
        <taxon>Heliantheae</taxon>
        <taxon>Ambrosia</taxon>
    </lineage>
</organism>
<sequence length="84" mass="9445">MCSGYTTLIVFVYVCVKMCVPHVGYCCVNRWGPLIEQATYKNRQRLYLSEQTDGSVPNTLVIANCEIVKPRVAAAEHIAQVRPQ</sequence>
<keyword evidence="1" id="KW-0732">Signal</keyword>
<protein>
    <recommendedName>
        <fullName evidence="4">Secreted protein</fullName>
    </recommendedName>
</protein>
<feature type="signal peptide" evidence="1">
    <location>
        <begin position="1"/>
        <end position="26"/>
    </location>
</feature>
<evidence type="ECO:0000313" key="2">
    <source>
        <dbReference type="EMBL" id="KAI7728171.1"/>
    </source>
</evidence>
<dbReference type="AlphaFoldDB" id="A0AAD5G5D4"/>
<name>A0AAD5G5D4_AMBAR</name>
<reference evidence="2" key="1">
    <citation type="submission" date="2022-06" db="EMBL/GenBank/DDBJ databases">
        <title>Uncovering the hologenomic basis of an extraordinary plant invasion.</title>
        <authorList>
            <person name="Bieker V.C."/>
            <person name="Martin M.D."/>
            <person name="Gilbert T."/>
            <person name="Hodgins K."/>
            <person name="Battlay P."/>
            <person name="Petersen B."/>
            <person name="Wilson J."/>
        </authorList>
    </citation>
    <scope>NUCLEOTIDE SEQUENCE</scope>
    <source>
        <strain evidence="2">AA19_3_7</strain>
        <tissue evidence="2">Leaf</tissue>
    </source>
</reference>
<proteinExistence type="predicted"/>
<comment type="caution">
    <text evidence="2">The sequence shown here is derived from an EMBL/GenBank/DDBJ whole genome shotgun (WGS) entry which is preliminary data.</text>
</comment>
<evidence type="ECO:0000313" key="3">
    <source>
        <dbReference type="Proteomes" id="UP001206925"/>
    </source>
</evidence>
<feature type="chain" id="PRO_5041913906" description="Secreted protein" evidence="1">
    <location>
        <begin position="27"/>
        <end position="84"/>
    </location>
</feature>